<dbReference type="Pfam" id="PF13649">
    <property type="entry name" value="Methyltransf_25"/>
    <property type="match status" value="1"/>
</dbReference>
<comment type="caution">
    <text evidence="3">The sequence shown here is derived from an EMBL/GenBank/DDBJ whole genome shotgun (WGS) entry which is preliminary data.</text>
</comment>
<dbReference type="PANTHER" id="PTHR43591:SF24">
    <property type="entry name" value="2-METHOXY-6-POLYPRENYL-1,4-BENZOQUINOL METHYLASE, MITOCHONDRIAL"/>
    <property type="match status" value="1"/>
</dbReference>
<dbReference type="Proteomes" id="UP000789572">
    <property type="component" value="Unassembled WGS sequence"/>
</dbReference>
<keyword evidence="4" id="KW-1185">Reference proteome</keyword>
<dbReference type="InterPro" id="IPR029063">
    <property type="entry name" value="SAM-dependent_MTases_sf"/>
</dbReference>
<feature type="region of interest" description="Disordered" evidence="1">
    <location>
        <begin position="1"/>
        <end position="78"/>
    </location>
</feature>
<proteinExistence type="predicted"/>
<feature type="domain" description="Methyltransferase" evidence="2">
    <location>
        <begin position="123"/>
        <end position="214"/>
    </location>
</feature>
<dbReference type="OrthoDB" id="2013972at2759"/>
<accession>A0A9N8VWW6</accession>
<dbReference type="EMBL" id="CAJVPJ010000061">
    <property type="protein sequence ID" value="CAG8469280.1"/>
    <property type="molecule type" value="Genomic_DNA"/>
</dbReference>
<dbReference type="AlphaFoldDB" id="A0A9N8VWW6"/>
<organism evidence="3 4">
    <name type="scientific">Paraglomus occultum</name>
    <dbReference type="NCBI Taxonomy" id="144539"/>
    <lineage>
        <taxon>Eukaryota</taxon>
        <taxon>Fungi</taxon>
        <taxon>Fungi incertae sedis</taxon>
        <taxon>Mucoromycota</taxon>
        <taxon>Glomeromycotina</taxon>
        <taxon>Glomeromycetes</taxon>
        <taxon>Paraglomerales</taxon>
        <taxon>Paraglomeraceae</taxon>
        <taxon>Paraglomus</taxon>
    </lineage>
</organism>
<evidence type="ECO:0000313" key="4">
    <source>
        <dbReference type="Proteomes" id="UP000789572"/>
    </source>
</evidence>
<gene>
    <name evidence="3" type="ORF">POCULU_LOCUS957</name>
</gene>
<dbReference type="SUPFAM" id="SSF53335">
    <property type="entry name" value="S-adenosyl-L-methionine-dependent methyltransferases"/>
    <property type="match status" value="1"/>
</dbReference>
<evidence type="ECO:0000313" key="3">
    <source>
        <dbReference type="EMBL" id="CAG8469280.1"/>
    </source>
</evidence>
<dbReference type="Gene3D" id="3.40.50.150">
    <property type="entry name" value="Vaccinia Virus protein VP39"/>
    <property type="match status" value="1"/>
</dbReference>
<feature type="compositionally biased region" description="Polar residues" evidence="1">
    <location>
        <begin position="1"/>
        <end position="18"/>
    </location>
</feature>
<dbReference type="CDD" id="cd02440">
    <property type="entry name" value="AdoMet_MTases"/>
    <property type="match status" value="1"/>
</dbReference>
<feature type="compositionally biased region" description="Acidic residues" evidence="1">
    <location>
        <begin position="67"/>
        <end position="76"/>
    </location>
</feature>
<sequence>MNQEQPTVDSNDIGSNIRNSDKFFTDAGDIDNNIYNSSEAIDSFSPFSHSDNMSPTNENSAASPSPTEDDYSDDTVPETLPQLNDVVENNNEVETLSQHLIKHIWNNNFSAPVGRTLENGATVLDVGCGTGAWLLDMAETYSKSKFYGVDLLHAFGSQIPTNVTFVRGDILAGLPFPDNSFDFVTQRFLSMRFSDDEWKTKVINELVRVTKPGGWIELMECDIELVNCGNDTKRIIVALQHYLHSKHANERLAQELHEYLAANDELQQIGRETRDIESGGSTIIAQQARNDYGNFLMSIRDDLAQSMRMSDIHYSALWEVIHNEMKRLNTKRPTHRVFAQKKEL</sequence>
<reference evidence="3" key="1">
    <citation type="submission" date="2021-06" db="EMBL/GenBank/DDBJ databases">
        <authorList>
            <person name="Kallberg Y."/>
            <person name="Tangrot J."/>
            <person name="Rosling A."/>
        </authorList>
    </citation>
    <scope>NUCLEOTIDE SEQUENCE</scope>
    <source>
        <strain evidence="3">IA702</strain>
    </source>
</reference>
<protein>
    <submittedName>
        <fullName evidence="3">7972_t:CDS:1</fullName>
    </submittedName>
</protein>
<dbReference type="GO" id="GO:0008168">
    <property type="term" value="F:methyltransferase activity"/>
    <property type="evidence" value="ECO:0007669"/>
    <property type="project" value="TreeGrafter"/>
</dbReference>
<feature type="compositionally biased region" description="Polar residues" evidence="1">
    <location>
        <begin position="33"/>
        <end position="66"/>
    </location>
</feature>
<evidence type="ECO:0000259" key="2">
    <source>
        <dbReference type="Pfam" id="PF13649"/>
    </source>
</evidence>
<evidence type="ECO:0000256" key="1">
    <source>
        <dbReference type="SAM" id="MobiDB-lite"/>
    </source>
</evidence>
<dbReference type="PANTHER" id="PTHR43591">
    <property type="entry name" value="METHYLTRANSFERASE"/>
    <property type="match status" value="1"/>
</dbReference>
<name>A0A9N8VWW6_9GLOM</name>
<dbReference type="InterPro" id="IPR041698">
    <property type="entry name" value="Methyltransf_25"/>
</dbReference>